<keyword evidence="8" id="KW-1185">Reference proteome</keyword>
<organism evidence="7 8">
    <name type="scientific">Linum trigynum</name>
    <dbReference type="NCBI Taxonomy" id="586398"/>
    <lineage>
        <taxon>Eukaryota</taxon>
        <taxon>Viridiplantae</taxon>
        <taxon>Streptophyta</taxon>
        <taxon>Embryophyta</taxon>
        <taxon>Tracheophyta</taxon>
        <taxon>Spermatophyta</taxon>
        <taxon>Magnoliopsida</taxon>
        <taxon>eudicotyledons</taxon>
        <taxon>Gunneridae</taxon>
        <taxon>Pentapetalae</taxon>
        <taxon>rosids</taxon>
        <taxon>fabids</taxon>
        <taxon>Malpighiales</taxon>
        <taxon>Linaceae</taxon>
        <taxon>Linum</taxon>
    </lineage>
</organism>
<gene>
    <name evidence="7" type="ORF">LTRI10_LOCUS27200</name>
</gene>
<dbReference type="Proteomes" id="UP001497516">
    <property type="component" value="Chromosome 5"/>
</dbReference>
<dbReference type="PANTHER" id="PTHR33680:SF1">
    <property type="entry name" value="OS05G0489500 PROTEIN"/>
    <property type="match status" value="1"/>
</dbReference>
<feature type="domain" description="GRF-type" evidence="6">
    <location>
        <begin position="19"/>
        <end position="62"/>
    </location>
</feature>
<feature type="transmembrane region" description="Helical" evidence="5">
    <location>
        <begin position="128"/>
        <end position="148"/>
    </location>
</feature>
<keyword evidence="3" id="KW-0862">Zinc</keyword>
<protein>
    <recommendedName>
        <fullName evidence="6">GRF-type domain-containing protein</fullName>
    </recommendedName>
</protein>
<keyword evidence="5" id="KW-1133">Transmembrane helix</keyword>
<evidence type="ECO:0000256" key="5">
    <source>
        <dbReference type="SAM" id="Phobius"/>
    </source>
</evidence>
<name>A0AAV2EKE5_9ROSI</name>
<reference evidence="7 8" key="1">
    <citation type="submission" date="2024-04" db="EMBL/GenBank/DDBJ databases">
        <authorList>
            <person name="Fracassetti M."/>
        </authorList>
    </citation>
    <scope>NUCLEOTIDE SEQUENCE [LARGE SCALE GENOMIC DNA]</scope>
</reference>
<keyword evidence="5" id="KW-0812">Transmembrane</keyword>
<dbReference type="PROSITE" id="PS51999">
    <property type="entry name" value="ZF_GRF"/>
    <property type="match status" value="1"/>
</dbReference>
<dbReference type="PANTHER" id="PTHR33680">
    <property type="entry name" value="OS07G0190500 PROTEIN"/>
    <property type="match status" value="1"/>
</dbReference>
<dbReference type="EMBL" id="OZ034818">
    <property type="protein sequence ID" value="CAL1386113.1"/>
    <property type="molecule type" value="Genomic_DNA"/>
</dbReference>
<evidence type="ECO:0000256" key="4">
    <source>
        <dbReference type="PROSITE-ProRule" id="PRU01343"/>
    </source>
</evidence>
<keyword evidence="5" id="KW-0472">Membrane</keyword>
<accession>A0AAV2EKE5</accession>
<keyword evidence="2 4" id="KW-0863">Zinc-finger</keyword>
<evidence type="ECO:0000313" key="8">
    <source>
        <dbReference type="Proteomes" id="UP001497516"/>
    </source>
</evidence>
<dbReference type="AlphaFoldDB" id="A0AAV2EKE5"/>
<evidence type="ECO:0000256" key="1">
    <source>
        <dbReference type="ARBA" id="ARBA00022723"/>
    </source>
</evidence>
<dbReference type="GO" id="GO:0008270">
    <property type="term" value="F:zinc ion binding"/>
    <property type="evidence" value="ECO:0007669"/>
    <property type="project" value="UniProtKB-KW"/>
</dbReference>
<keyword evidence="1" id="KW-0479">Metal-binding</keyword>
<evidence type="ECO:0000256" key="3">
    <source>
        <dbReference type="ARBA" id="ARBA00022833"/>
    </source>
</evidence>
<evidence type="ECO:0000256" key="2">
    <source>
        <dbReference type="ARBA" id="ARBA00022771"/>
    </source>
</evidence>
<dbReference type="InterPro" id="IPR010666">
    <property type="entry name" value="Znf_GRF"/>
</dbReference>
<dbReference type="Pfam" id="PF06839">
    <property type="entry name" value="Zn_ribbon_GRF"/>
    <property type="match status" value="1"/>
</dbReference>
<evidence type="ECO:0000313" key="7">
    <source>
        <dbReference type="EMBL" id="CAL1386113.1"/>
    </source>
</evidence>
<evidence type="ECO:0000259" key="6">
    <source>
        <dbReference type="PROSITE" id="PS51999"/>
    </source>
</evidence>
<sequence length="154" mass="17876">MSKRCSSSTSTQGHGVVVCKHNMACVVNTSGTEMNPGRQFYGCPYWKNEKINCGFFRWVHGMVDEVDEETSTIGSSQLKLEENLRIAESKAEMRKKVKRILVEELSRLMKTQEVMLDEGRRLAYDIRLIRYHFTVVVVVNFILLVLLWQHQFVM</sequence>
<proteinExistence type="predicted"/>